<sequence length="119" mass="13018">MPDGVFQRVPVYPGCENSLANNGKKRCMSENVTAFVSQKYNTSFIKDIGLNGVQKIYVMFKIDKTGNVINIRAKAKHGGLEAEAIRVVSLLPRMKPGIVRGKLVTVPYSLPIGLAIRGN</sequence>
<keyword evidence="3" id="KW-1185">Reference proteome</keyword>
<gene>
    <name evidence="2" type="ORF">MKW35_11670</name>
</gene>
<dbReference type="RefSeq" id="WP_240573795.1">
    <property type="nucleotide sequence ID" value="NZ_CP136709.1"/>
</dbReference>
<evidence type="ECO:0000313" key="2">
    <source>
        <dbReference type="EMBL" id="MCH4553280.1"/>
    </source>
</evidence>
<dbReference type="Gene3D" id="3.30.1150.10">
    <property type="match status" value="1"/>
</dbReference>
<comment type="caution">
    <text evidence="2">The sequence shown here is derived from an EMBL/GenBank/DDBJ whole genome shotgun (WGS) entry which is preliminary data.</text>
</comment>
<organism evidence="2 3">
    <name type="scientific">Aestuariibaculum lutulentum</name>
    <dbReference type="NCBI Taxonomy" id="2920935"/>
    <lineage>
        <taxon>Bacteria</taxon>
        <taxon>Pseudomonadati</taxon>
        <taxon>Bacteroidota</taxon>
        <taxon>Flavobacteriia</taxon>
        <taxon>Flavobacteriales</taxon>
        <taxon>Flavobacteriaceae</taxon>
    </lineage>
</organism>
<dbReference type="EMBL" id="JAKVQD010000004">
    <property type="protein sequence ID" value="MCH4553280.1"/>
    <property type="molecule type" value="Genomic_DNA"/>
</dbReference>
<proteinExistence type="predicted"/>
<feature type="domain" description="TonB C-terminal" evidence="1">
    <location>
        <begin position="57"/>
        <end position="112"/>
    </location>
</feature>
<dbReference type="SUPFAM" id="SSF74653">
    <property type="entry name" value="TolA/TonB C-terminal domain"/>
    <property type="match status" value="1"/>
</dbReference>
<evidence type="ECO:0000259" key="1">
    <source>
        <dbReference type="Pfam" id="PF03544"/>
    </source>
</evidence>
<protein>
    <submittedName>
        <fullName evidence="2">Energy transducer TonB</fullName>
    </submittedName>
</protein>
<evidence type="ECO:0000313" key="3">
    <source>
        <dbReference type="Proteomes" id="UP001156141"/>
    </source>
</evidence>
<dbReference type="Pfam" id="PF03544">
    <property type="entry name" value="TonB_C"/>
    <property type="match status" value="1"/>
</dbReference>
<name>A0ABS9RJZ7_9FLAO</name>
<dbReference type="Proteomes" id="UP001156141">
    <property type="component" value="Unassembled WGS sequence"/>
</dbReference>
<reference evidence="2" key="1">
    <citation type="submission" date="2022-02" db="EMBL/GenBank/DDBJ databases">
        <title>Aestuariibaculum sp., a marine bacterium isolated from sediment in Guangxi.</title>
        <authorList>
            <person name="Ying J."/>
        </authorList>
    </citation>
    <scope>NUCLEOTIDE SEQUENCE</scope>
    <source>
        <strain evidence="2">L182</strain>
    </source>
</reference>
<dbReference type="InterPro" id="IPR037682">
    <property type="entry name" value="TonB_C"/>
</dbReference>
<accession>A0ABS9RJZ7</accession>